<evidence type="ECO:0000259" key="5">
    <source>
        <dbReference type="Pfam" id="PF12706"/>
    </source>
</evidence>
<dbReference type="Pfam" id="PF12706">
    <property type="entry name" value="Lactamase_B_2"/>
    <property type="match status" value="1"/>
</dbReference>
<feature type="domain" description="Metallo-beta-lactamase" evidence="5">
    <location>
        <begin position="12"/>
        <end position="160"/>
    </location>
</feature>
<dbReference type="GO" id="GO:0035312">
    <property type="term" value="F:5'-3' DNA exonuclease activity"/>
    <property type="evidence" value="ECO:0007669"/>
    <property type="project" value="TreeGrafter"/>
</dbReference>
<keyword evidence="3" id="KW-0269">Exonuclease</keyword>
<evidence type="ECO:0000256" key="3">
    <source>
        <dbReference type="ARBA" id="ARBA00022839"/>
    </source>
</evidence>
<dbReference type="GO" id="GO:0003684">
    <property type="term" value="F:damaged DNA binding"/>
    <property type="evidence" value="ECO:0007669"/>
    <property type="project" value="TreeGrafter"/>
</dbReference>
<protein>
    <recommendedName>
        <fullName evidence="5">Metallo-beta-lactamase domain-containing protein</fullName>
    </recommendedName>
</protein>
<accession>A0A0G4N053</accession>
<proteinExistence type="predicted"/>
<feature type="region of interest" description="Disordered" evidence="4">
    <location>
        <begin position="640"/>
        <end position="669"/>
    </location>
</feature>
<keyword evidence="2" id="KW-0378">Hydrolase</keyword>
<feature type="compositionally biased region" description="Basic residues" evidence="4">
    <location>
        <begin position="658"/>
        <end position="669"/>
    </location>
</feature>
<name>A0A0G4N053_VERLO</name>
<evidence type="ECO:0000313" key="6">
    <source>
        <dbReference type="EMBL" id="CRK39991.1"/>
    </source>
</evidence>
<dbReference type="STRING" id="100787.A0A0G4N053"/>
<dbReference type="GO" id="GO:0006303">
    <property type="term" value="P:double-strand break repair via nonhomologous end joining"/>
    <property type="evidence" value="ECO:0007669"/>
    <property type="project" value="TreeGrafter"/>
</dbReference>
<dbReference type="GO" id="GO:0000723">
    <property type="term" value="P:telomere maintenance"/>
    <property type="evidence" value="ECO:0007669"/>
    <property type="project" value="TreeGrafter"/>
</dbReference>
<dbReference type="PANTHER" id="PTHR23240">
    <property type="entry name" value="DNA CROSS-LINK REPAIR PROTEIN PSO2/SNM1-RELATED"/>
    <property type="match status" value="1"/>
</dbReference>
<dbReference type="AlphaFoldDB" id="A0A0G4N053"/>
<dbReference type="InterPro" id="IPR001279">
    <property type="entry name" value="Metallo-B-lactamas"/>
</dbReference>
<gene>
    <name evidence="6" type="ORF">BN1708_008085</name>
</gene>
<keyword evidence="1" id="KW-0540">Nuclease</keyword>
<dbReference type="EMBL" id="CVQH01026083">
    <property type="protein sequence ID" value="CRK39991.1"/>
    <property type="molecule type" value="Genomic_DNA"/>
</dbReference>
<dbReference type="InterPro" id="IPR036866">
    <property type="entry name" value="RibonucZ/Hydroxyglut_hydro"/>
</dbReference>
<feature type="compositionally biased region" description="Polar residues" evidence="4">
    <location>
        <begin position="640"/>
        <end position="649"/>
    </location>
</feature>
<dbReference type="GO" id="GO:0036297">
    <property type="term" value="P:interstrand cross-link repair"/>
    <property type="evidence" value="ECO:0007669"/>
    <property type="project" value="TreeGrafter"/>
</dbReference>
<dbReference type="SUPFAM" id="SSF56281">
    <property type="entry name" value="Metallo-hydrolase/oxidoreductase"/>
    <property type="match status" value="1"/>
</dbReference>
<evidence type="ECO:0000313" key="7">
    <source>
        <dbReference type="Proteomes" id="UP000044602"/>
    </source>
</evidence>
<sequence>MSTFDGIVREFPDIRVDFFRRSVDQPPPLACFLSHVHSDHLAGLESLRSPFVYCSAATREILLRLERYPCRINFAKGILEARVQTFKGLKGLLKPIPLDTPTEIELAPGHCIQVTLIDANHCPGAVMFLIEGDGRAILYTGDIRSEPWHVNSVARNPALIQYTHGIKTLDKIYLDTSFIDDVPFQTKAEGIAELLGKVSRYPPDTIFHFQAWTYGYEEVWIALSKALKSRVHVDDYKVRIFSSLQVKPENDRFGQSIHLCRESPALTGHMCGNTYRPGCLTTDENVRLHSCEKGNYCSTIEKGPVVWIQPIIAHTTGGIDRLEHGIGGGADDLEREVELDLVSSADLNRLLQILGENQIVSESTKTAVRDLLLKKPLSGRNVPLDLDMSCFGDKKEADVVEVMALIGEKLAHRPDEADLMLDGAEDGLPKMIRFPYSRHSSLPELRHLVTIFKPKDVWPCTVDPMTWNMNNVTIKGLFGDCCFGTLFAHDAIMEAWAKDHQRMYRAEFEVGGNSPVSGQSAIRHAQPAMMNTWPQPSHSPQHITEIVEEVCKSAIWTDGQLTEEGSEVIEGSCRDKRNFAAFAGDADDSQDTMASHASIISQLVEGASLVRADAYEAMLRNLGGGEWTAIGLLSTTDNHTYASQDPTTFSDEKGDRNKRTRTVQRSGKSWHLKAVRHEGTP</sequence>
<dbReference type="PANTHER" id="PTHR23240:SF8">
    <property type="entry name" value="PROTEIN ARTEMIS"/>
    <property type="match status" value="1"/>
</dbReference>
<evidence type="ECO:0000256" key="4">
    <source>
        <dbReference type="SAM" id="MobiDB-lite"/>
    </source>
</evidence>
<organism evidence="6 7">
    <name type="scientific">Verticillium longisporum</name>
    <name type="common">Verticillium dahliae var. longisporum</name>
    <dbReference type="NCBI Taxonomy" id="100787"/>
    <lineage>
        <taxon>Eukaryota</taxon>
        <taxon>Fungi</taxon>
        <taxon>Dikarya</taxon>
        <taxon>Ascomycota</taxon>
        <taxon>Pezizomycotina</taxon>
        <taxon>Sordariomycetes</taxon>
        <taxon>Hypocreomycetidae</taxon>
        <taxon>Glomerellales</taxon>
        <taxon>Plectosphaerellaceae</taxon>
        <taxon>Verticillium</taxon>
    </lineage>
</organism>
<evidence type="ECO:0000256" key="1">
    <source>
        <dbReference type="ARBA" id="ARBA00022722"/>
    </source>
</evidence>
<reference evidence="6 7" key="1">
    <citation type="submission" date="2015-05" db="EMBL/GenBank/DDBJ databases">
        <authorList>
            <person name="Wang D.B."/>
            <person name="Wang M."/>
        </authorList>
    </citation>
    <scope>NUCLEOTIDE SEQUENCE [LARGE SCALE GENOMIC DNA]</scope>
    <source>
        <strain evidence="6">VL1</strain>
    </source>
</reference>
<keyword evidence="7" id="KW-1185">Reference proteome</keyword>
<dbReference type="Proteomes" id="UP000044602">
    <property type="component" value="Unassembled WGS sequence"/>
</dbReference>
<evidence type="ECO:0000256" key="2">
    <source>
        <dbReference type="ARBA" id="ARBA00022801"/>
    </source>
</evidence>
<dbReference type="Gene3D" id="3.60.15.10">
    <property type="entry name" value="Ribonuclease Z/Hydroxyacylglutathione hydrolase-like"/>
    <property type="match status" value="1"/>
</dbReference>